<sequence>MSSSHLWRLSTLPTAFVYMGKTCWPPCFIFHTALGSLSWVILRAKLKPKKQVTWRLNGCKFVWSKSERSQICITG</sequence>
<accession>A0A0E9Q8V5</accession>
<reference evidence="2" key="1">
    <citation type="submission" date="2014-11" db="EMBL/GenBank/DDBJ databases">
        <authorList>
            <person name="Amaro Gonzalez C."/>
        </authorList>
    </citation>
    <scope>NUCLEOTIDE SEQUENCE</scope>
</reference>
<protein>
    <submittedName>
        <fullName evidence="2">Uncharacterized protein</fullName>
    </submittedName>
</protein>
<dbReference type="AlphaFoldDB" id="A0A0E9Q8V5"/>
<name>A0A0E9Q8V5_ANGAN</name>
<reference evidence="2" key="2">
    <citation type="journal article" date="2015" name="Fish Shellfish Immunol.">
        <title>Early steps in the European eel (Anguilla anguilla)-Vibrio vulnificus interaction in the gills: Role of the RtxA13 toxin.</title>
        <authorList>
            <person name="Callol A."/>
            <person name="Pajuelo D."/>
            <person name="Ebbesson L."/>
            <person name="Teles M."/>
            <person name="MacKenzie S."/>
            <person name="Amaro C."/>
        </authorList>
    </citation>
    <scope>NUCLEOTIDE SEQUENCE</scope>
</reference>
<evidence type="ECO:0000256" key="1">
    <source>
        <dbReference type="SAM" id="Phobius"/>
    </source>
</evidence>
<feature type="transmembrane region" description="Helical" evidence="1">
    <location>
        <begin position="28"/>
        <end position="46"/>
    </location>
</feature>
<evidence type="ECO:0000313" key="2">
    <source>
        <dbReference type="EMBL" id="JAH12553.1"/>
    </source>
</evidence>
<dbReference type="EMBL" id="GBXM01096024">
    <property type="protein sequence ID" value="JAH12553.1"/>
    <property type="molecule type" value="Transcribed_RNA"/>
</dbReference>
<keyword evidence="1" id="KW-1133">Transmembrane helix</keyword>
<proteinExistence type="predicted"/>
<keyword evidence="1" id="KW-0812">Transmembrane</keyword>
<keyword evidence="1" id="KW-0472">Membrane</keyword>
<organism evidence="2">
    <name type="scientific">Anguilla anguilla</name>
    <name type="common">European freshwater eel</name>
    <name type="synonym">Muraena anguilla</name>
    <dbReference type="NCBI Taxonomy" id="7936"/>
    <lineage>
        <taxon>Eukaryota</taxon>
        <taxon>Metazoa</taxon>
        <taxon>Chordata</taxon>
        <taxon>Craniata</taxon>
        <taxon>Vertebrata</taxon>
        <taxon>Euteleostomi</taxon>
        <taxon>Actinopterygii</taxon>
        <taxon>Neopterygii</taxon>
        <taxon>Teleostei</taxon>
        <taxon>Anguilliformes</taxon>
        <taxon>Anguillidae</taxon>
        <taxon>Anguilla</taxon>
    </lineage>
</organism>